<accession>A0A6M3ZNN7</accession>
<dbReference type="Pfam" id="PF00577">
    <property type="entry name" value="Usher"/>
    <property type="match status" value="1"/>
</dbReference>
<keyword evidence="5" id="KW-0812">Transmembrane</keyword>
<evidence type="ECO:0000256" key="3">
    <source>
        <dbReference type="ARBA" id="ARBA00022448"/>
    </source>
</evidence>
<dbReference type="FunFam" id="2.60.40.3110:FF:000001">
    <property type="entry name" value="Putative fimbrial outer membrane usher"/>
    <property type="match status" value="1"/>
</dbReference>
<evidence type="ECO:0000256" key="2">
    <source>
        <dbReference type="ARBA" id="ARBA00008064"/>
    </source>
</evidence>
<name>A0A6M3ZNN7_9BURK</name>
<proteinExistence type="inferred from homology"/>
<gene>
    <name evidence="12" type="ORF">C798_08380</name>
</gene>
<dbReference type="AlphaFoldDB" id="A0A6M3ZNN7"/>
<dbReference type="InterPro" id="IPR025949">
    <property type="entry name" value="PapC-like_C"/>
</dbReference>
<dbReference type="Gene3D" id="2.60.40.2610">
    <property type="entry name" value="Outer membrane usher protein FimD, plug domain"/>
    <property type="match status" value="1"/>
</dbReference>
<dbReference type="InterPro" id="IPR025885">
    <property type="entry name" value="PapC_N"/>
</dbReference>
<evidence type="ECO:0000313" key="13">
    <source>
        <dbReference type="Proteomes" id="UP000501648"/>
    </source>
</evidence>
<dbReference type="Pfam" id="PF13953">
    <property type="entry name" value="PapC_C"/>
    <property type="match status" value="1"/>
</dbReference>
<dbReference type="SUPFAM" id="SSF141729">
    <property type="entry name" value="FimD N-terminal domain-like"/>
    <property type="match status" value="1"/>
</dbReference>
<dbReference type="PANTHER" id="PTHR30451">
    <property type="entry name" value="OUTER MEMBRANE USHER PROTEIN"/>
    <property type="match status" value="1"/>
</dbReference>
<dbReference type="InterPro" id="IPR042186">
    <property type="entry name" value="FimD_plug_dom"/>
</dbReference>
<feature type="domain" description="PapC N-terminal" evidence="11">
    <location>
        <begin position="53"/>
        <end position="180"/>
    </location>
</feature>
<comment type="similarity">
    <text evidence="2">Belongs to the fimbrial export usher family.</text>
</comment>
<evidence type="ECO:0000259" key="11">
    <source>
        <dbReference type="Pfam" id="PF13954"/>
    </source>
</evidence>
<dbReference type="EMBL" id="CP008956">
    <property type="protein sequence ID" value="QJQ00244.1"/>
    <property type="molecule type" value="Genomic_DNA"/>
</dbReference>
<dbReference type="Pfam" id="PF13954">
    <property type="entry name" value="PapC_N"/>
    <property type="match status" value="1"/>
</dbReference>
<feature type="chain" id="PRO_5026948328" evidence="9">
    <location>
        <begin position="34"/>
        <end position="874"/>
    </location>
</feature>
<dbReference type="GO" id="GO:0009297">
    <property type="term" value="P:pilus assembly"/>
    <property type="evidence" value="ECO:0007669"/>
    <property type="project" value="InterPro"/>
</dbReference>
<evidence type="ECO:0000313" key="12">
    <source>
        <dbReference type="EMBL" id="QJQ00244.1"/>
    </source>
</evidence>
<dbReference type="Proteomes" id="UP000501648">
    <property type="component" value="Chromosome"/>
</dbReference>
<keyword evidence="6 9" id="KW-0732">Signal</keyword>
<evidence type="ECO:0000256" key="5">
    <source>
        <dbReference type="ARBA" id="ARBA00022692"/>
    </source>
</evidence>
<evidence type="ECO:0000256" key="4">
    <source>
        <dbReference type="ARBA" id="ARBA00022452"/>
    </source>
</evidence>
<dbReference type="Gene3D" id="3.10.20.410">
    <property type="match status" value="1"/>
</dbReference>
<keyword evidence="4" id="KW-1134">Transmembrane beta strand</keyword>
<protein>
    <submittedName>
        <fullName evidence="12">Fimbrial biogenesis outer membrane usher protein</fullName>
    </submittedName>
</protein>
<comment type="subcellular location">
    <subcellularLocation>
        <location evidence="1">Cell outer membrane</location>
        <topology evidence="1">Multi-pass membrane protein</topology>
    </subcellularLocation>
</comment>
<organism evidence="12 13">
    <name type="scientific">Herbaspirillum rubrisubalbicans Os34</name>
    <dbReference type="NCBI Taxonomy" id="1235827"/>
    <lineage>
        <taxon>Bacteria</taxon>
        <taxon>Pseudomonadati</taxon>
        <taxon>Pseudomonadota</taxon>
        <taxon>Betaproteobacteria</taxon>
        <taxon>Burkholderiales</taxon>
        <taxon>Oxalobacteraceae</taxon>
        <taxon>Herbaspirillum</taxon>
    </lineage>
</organism>
<dbReference type="InterPro" id="IPR000015">
    <property type="entry name" value="Fimb_usher"/>
</dbReference>
<dbReference type="PANTHER" id="PTHR30451:SF20">
    <property type="entry name" value="FIMBRIAE USHER"/>
    <property type="match status" value="1"/>
</dbReference>
<dbReference type="GO" id="GO:0015473">
    <property type="term" value="F:fimbrial usher porin activity"/>
    <property type="evidence" value="ECO:0007669"/>
    <property type="project" value="InterPro"/>
</dbReference>
<evidence type="ECO:0000256" key="1">
    <source>
        <dbReference type="ARBA" id="ARBA00004571"/>
    </source>
</evidence>
<dbReference type="InterPro" id="IPR043142">
    <property type="entry name" value="PapC-like_C_sf"/>
</dbReference>
<evidence type="ECO:0000256" key="8">
    <source>
        <dbReference type="ARBA" id="ARBA00023237"/>
    </source>
</evidence>
<sequence length="874" mass="94213">MAMKQWTSPPLAAAWAALSIGAGLLCMEPVAAAQPEQSYRFLEALEMASPINKGSLSRFNRIGNIEPGTYSLDVFVNGSFSHRRSLRLVLFEGQGVAACFTAEDAALLNLRPDLIARLGQRECARIDELAAGAQAVFDLSNLRINVSIPQSQLKQVARGYIDPELYDAGETMGFLNYSISQYYSRTAQARHDATYGFTHSGLNLGLWRLRQQGSLAYDKRNGLSWNPVRTYAKRALPDWTSELTVGENFTSGNLLSGLAYQGIELSSDERMLPDSLRGYAPVIRGTARSNAQVIVHQKGREIYRTTVAPGNFIIDDLYPTSYNGDLDVTVIEADGSRANFSVPFSALPESMRPGHSRYSLTLGRTRDTDTRTLFMDALYQRGLSNAITANLGTRLASGYQSAVLGTTLAGPLGSLGLALNYSHADIGRNTSGGWMLGLSYSHTFEATGTHFSIASYRYSTAGYRELADVLSERLAWRTGTGHSALGNSSSYQQHSRFDLSLSQQLGSAGSLYLSGLTQSFYHDRRRITQLQFGYSTMRSNGMSINLAFQRQQASAPPDGPESISGLLAATARPGSSIMLSLSLPLGKQGGQGHALSTSVVKAEGQNLYQSQVSGMLAGAHQLNYSLGASHAPGGQQDSINGNLGAGLPKVHLNVNLTRGRDYWQAALNARGAVAVHDGGITFGPYLGDTFALVEAKGAQGAKLFNGQGAVIDDNGFALLPSLSPYHRNVVELATTGANQKSEILESQRIVIPYAGATLKLSFRTRSGHAMLIALHRENGAPLPMGADVLDEQGEMVGMVGQGSQAYLRSDRLRAKLLVRWGDGQQERCAAQYDLQGQDLSSPLLRLTASCIAAPRREQFLPADASRPDARSGPQ</sequence>
<dbReference type="InterPro" id="IPR037224">
    <property type="entry name" value="PapC_N_sf"/>
</dbReference>
<reference evidence="12 13" key="1">
    <citation type="journal article" date="2012" name="J. Bacteriol.">
        <title>Genome sequence of the pathogenic Herbaspirillum seropedicae strain Os34, isolated from rice roots.</title>
        <authorList>
            <person name="Ye W."/>
            <person name="Ye S."/>
            <person name="Liu J."/>
            <person name="Chang S."/>
            <person name="Chen M."/>
            <person name="Zhu B."/>
            <person name="Guo L."/>
            <person name="An Q."/>
        </authorList>
    </citation>
    <scope>NUCLEOTIDE SEQUENCE [LARGE SCALE GENOMIC DNA]</scope>
    <source>
        <strain evidence="12 13">Os34</strain>
    </source>
</reference>
<keyword evidence="7" id="KW-0472">Membrane</keyword>
<dbReference type="GO" id="GO:0009279">
    <property type="term" value="C:cell outer membrane"/>
    <property type="evidence" value="ECO:0007669"/>
    <property type="project" value="UniProtKB-SubCell"/>
</dbReference>
<feature type="domain" description="PapC-like C-terminal" evidence="10">
    <location>
        <begin position="771"/>
        <end position="835"/>
    </location>
</feature>
<feature type="signal peptide" evidence="9">
    <location>
        <begin position="1"/>
        <end position="33"/>
    </location>
</feature>
<dbReference type="Gene3D" id="2.60.40.3110">
    <property type="match status" value="1"/>
</dbReference>
<keyword evidence="3" id="KW-0813">Transport</keyword>
<dbReference type="Gene3D" id="2.60.40.2070">
    <property type="match status" value="1"/>
</dbReference>
<evidence type="ECO:0000259" key="10">
    <source>
        <dbReference type="Pfam" id="PF13953"/>
    </source>
</evidence>
<evidence type="ECO:0000256" key="7">
    <source>
        <dbReference type="ARBA" id="ARBA00023136"/>
    </source>
</evidence>
<evidence type="ECO:0000256" key="6">
    <source>
        <dbReference type="ARBA" id="ARBA00022729"/>
    </source>
</evidence>
<evidence type="ECO:0000256" key="9">
    <source>
        <dbReference type="SAM" id="SignalP"/>
    </source>
</evidence>
<keyword evidence="8" id="KW-0998">Cell outer membrane</keyword>